<evidence type="ECO:0000313" key="2">
    <source>
        <dbReference type="Proteomes" id="UP000243904"/>
    </source>
</evidence>
<dbReference type="RefSeq" id="WP_146690168.1">
    <property type="nucleotide sequence ID" value="NZ_LT629750.1"/>
</dbReference>
<protein>
    <submittedName>
        <fullName evidence="1">Uncharacterized protein</fullName>
    </submittedName>
</protein>
<evidence type="ECO:0000313" key="1">
    <source>
        <dbReference type="EMBL" id="SDT48932.1"/>
    </source>
</evidence>
<dbReference type="Proteomes" id="UP000243904">
    <property type="component" value="Chromosome I"/>
</dbReference>
<name>A0A1H2AT06_9BRAD</name>
<dbReference type="AlphaFoldDB" id="A0A1H2AT06"/>
<dbReference type="EMBL" id="LT629750">
    <property type="protein sequence ID" value="SDT48932.1"/>
    <property type="molecule type" value="Genomic_DNA"/>
</dbReference>
<reference evidence="2" key="1">
    <citation type="submission" date="2016-10" db="EMBL/GenBank/DDBJ databases">
        <authorList>
            <person name="Varghese N."/>
            <person name="Submissions S."/>
        </authorList>
    </citation>
    <scope>NUCLEOTIDE SEQUENCE [LARGE SCALE GENOMIC DNA]</scope>
    <source>
        <strain evidence="2">GAS369</strain>
    </source>
</reference>
<organism evidence="1 2">
    <name type="scientific">Bradyrhizobium canariense</name>
    <dbReference type="NCBI Taxonomy" id="255045"/>
    <lineage>
        <taxon>Bacteria</taxon>
        <taxon>Pseudomonadati</taxon>
        <taxon>Pseudomonadota</taxon>
        <taxon>Alphaproteobacteria</taxon>
        <taxon>Hyphomicrobiales</taxon>
        <taxon>Nitrobacteraceae</taxon>
        <taxon>Bradyrhizobium</taxon>
    </lineage>
</organism>
<accession>A0A1H2AT06</accession>
<gene>
    <name evidence="1" type="ORF">SAMN05444158_6432</name>
</gene>
<sequence>MVDAADPLVLDFVEWIAREPRLYSEVIATWRTSCPRLTIWEDAVDRGYVAREAIAGFGLVVIVTEDGERILRQHGRAG</sequence>
<proteinExistence type="predicted"/>
<keyword evidence="2" id="KW-1185">Reference proteome</keyword>